<dbReference type="Pfam" id="PF11155">
    <property type="entry name" value="DUF2935"/>
    <property type="match status" value="2"/>
</dbReference>
<accession>A0ABS6G171</accession>
<organism evidence="1 2">
    <name type="scientific">Alkaliphilus flagellatus</name>
    <dbReference type="NCBI Taxonomy" id="2841507"/>
    <lineage>
        <taxon>Bacteria</taxon>
        <taxon>Bacillati</taxon>
        <taxon>Bacillota</taxon>
        <taxon>Clostridia</taxon>
        <taxon>Peptostreptococcales</taxon>
        <taxon>Natronincolaceae</taxon>
        <taxon>Alkaliphilus</taxon>
    </lineage>
</organism>
<dbReference type="RefSeq" id="WP_216415803.1">
    <property type="nucleotide sequence ID" value="NZ_JAHLQK010000002.1"/>
</dbReference>
<protein>
    <submittedName>
        <fullName evidence="1">DUF2935 domain-containing protein</fullName>
    </submittedName>
</protein>
<dbReference type="EMBL" id="JAHLQK010000002">
    <property type="protein sequence ID" value="MBU5676237.1"/>
    <property type="molecule type" value="Genomic_DNA"/>
</dbReference>
<gene>
    <name evidence="1" type="ORF">KQI88_07390</name>
</gene>
<dbReference type="InterPro" id="IPR021328">
    <property type="entry name" value="CotB-like"/>
</dbReference>
<proteinExistence type="predicted"/>
<keyword evidence="2" id="KW-1185">Reference proteome</keyword>
<reference evidence="1 2" key="1">
    <citation type="submission" date="2021-06" db="EMBL/GenBank/DDBJ databases">
        <authorList>
            <person name="Sun Q."/>
            <person name="Li D."/>
        </authorList>
    </citation>
    <scope>NUCLEOTIDE SEQUENCE [LARGE SCALE GENOMIC DNA]</scope>
    <source>
        <strain evidence="1 2">MSJ-5</strain>
    </source>
</reference>
<name>A0ABS6G171_9FIRM</name>
<sequence length="272" mass="31843">MDKESVIHYENIALFEHQFWLQVLGDHARFIFDALSPQELQEIQRAQYFICIFDQLLEEARKLPQGSALSHLTDQAYQYAQEIRIFKLHIIKRHLLENIKISLPPTFINHMVNEVEEYIRILCFLTMKQVPITRPIDYHMIWLLDAAGHSAGVAGDLDMVEKELSKKSQKFTTRFEQLYIKAVEMAGYMRTGTDKFPAFTRFNHQVEEELLVFKKFLRELEALELDHKVLGTLSALMLDHMAREECYAVTKLAQVTEIESPKCDPIKPRTEE</sequence>
<evidence type="ECO:0000313" key="1">
    <source>
        <dbReference type="EMBL" id="MBU5676237.1"/>
    </source>
</evidence>
<evidence type="ECO:0000313" key="2">
    <source>
        <dbReference type="Proteomes" id="UP000779508"/>
    </source>
</evidence>
<dbReference type="Proteomes" id="UP000779508">
    <property type="component" value="Unassembled WGS sequence"/>
</dbReference>
<comment type="caution">
    <text evidence="1">The sequence shown here is derived from an EMBL/GenBank/DDBJ whole genome shotgun (WGS) entry which is preliminary data.</text>
</comment>